<keyword evidence="1" id="KW-0812">Transmembrane</keyword>
<proteinExistence type="predicted"/>
<keyword evidence="1" id="KW-0472">Membrane</keyword>
<sequence length="137" mass="15479">MSNSHIHILIAIGCLALIVIFLMYKKIAARKKNILPTKGSNVDNTQNVALNSKKPKNKKLTLQERIELSWKFLYDITEIILNKFSKEDVIQVNKCGQILLENGVRYEHVVDLAIPQAKSHTQTVEQEQSKGKKALGV</sequence>
<feature type="transmembrane region" description="Helical" evidence="1">
    <location>
        <begin position="6"/>
        <end position="24"/>
    </location>
</feature>
<dbReference type="Pfam" id="PF10859">
    <property type="entry name" value="DUF2660"/>
    <property type="match status" value="1"/>
</dbReference>
<protein>
    <submittedName>
        <fullName evidence="2">Uncharacterized protein</fullName>
    </submittedName>
</protein>
<evidence type="ECO:0000256" key="1">
    <source>
        <dbReference type="SAM" id="Phobius"/>
    </source>
</evidence>
<dbReference type="EMBL" id="CP003304">
    <property type="protein sequence ID" value="AFB20819.1"/>
    <property type="molecule type" value="Genomic_DNA"/>
</dbReference>
<gene>
    <name evidence="2" type="ORF">RCA_01210</name>
</gene>
<name>A0ABM5MQX3_RICCA</name>
<keyword evidence="3" id="KW-1185">Reference proteome</keyword>
<organism evidence="2 3">
    <name type="scientific">Rickettsia canadensis str. CA410</name>
    <dbReference type="NCBI Taxonomy" id="1105107"/>
    <lineage>
        <taxon>Bacteria</taxon>
        <taxon>Pseudomonadati</taxon>
        <taxon>Pseudomonadota</taxon>
        <taxon>Alphaproteobacteria</taxon>
        <taxon>Rickettsiales</taxon>
        <taxon>Rickettsiaceae</taxon>
        <taxon>Rickettsieae</taxon>
        <taxon>Rickettsia</taxon>
        <taxon>belli group</taxon>
    </lineage>
</organism>
<accession>A0ABM5MQX3</accession>
<evidence type="ECO:0000313" key="2">
    <source>
        <dbReference type="EMBL" id="AFB20819.1"/>
    </source>
</evidence>
<dbReference type="InterPro" id="IPR022589">
    <property type="entry name" value="DUF2660"/>
</dbReference>
<dbReference type="RefSeq" id="WP_014363674.1">
    <property type="nucleotide sequence ID" value="NC_016929.1"/>
</dbReference>
<reference evidence="3" key="1">
    <citation type="submission" date="2012-02" db="EMBL/GenBank/DDBJ databases">
        <title>Complete genome sequence of Rickettsia parkeri strain Portsmouth.</title>
        <authorList>
            <person name="Johnson S.L."/>
            <person name="Munk A.C."/>
            <person name="Han S."/>
            <person name="Bruce D.C."/>
            <person name="Dasch G.A."/>
        </authorList>
    </citation>
    <scope>NUCLEOTIDE SEQUENCE [LARGE SCALE GENOMIC DNA]</scope>
    <source>
        <strain evidence="3">CA410</strain>
    </source>
</reference>
<keyword evidence="1" id="KW-1133">Transmembrane helix</keyword>
<dbReference type="Proteomes" id="UP000007878">
    <property type="component" value="Chromosome"/>
</dbReference>
<evidence type="ECO:0000313" key="3">
    <source>
        <dbReference type="Proteomes" id="UP000007878"/>
    </source>
</evidence>